<reference evidence="1 2" key="1">
    <citation type="submission" date="2014-08" db="EMBL/GenBank/DDBJ databases">
        <authorList>
            <person name="Moulin Lionel"/>
        </authorList>
    </citation>
    <scope>NUCLEOTIDE SEQUENCE [LARGE SCALE GENOMIC DNA]</scope>
</reference>
<evidence type="ECO:0000313" key="1">
    <source>
        <dbReference type="EMBL" id="CDX52852.1"/>
    </source>
</evidence>
<dbReference type="InterPro" id="IPR011006">
    <property type="entry name" value="CheY-like_superfamily"/>
</dbReference>
<gene>
    <name evidence="1" type="ORF">MPL3365_170131</name>
</gene>
<dbReference type="AlphaFoldDB" id="A0A090GTD7"/>
<dbReference type="EMBL" id="CCNE01000009">
    <property type="protein sequence ID" value="CDX52852.1"/>
    <property type="molecule type" value="Genomic_DNA"/>
</dbReference>
<accession>A0A090GTD7</accession>
<proteinExistence type="predicted"/>
<name>A0A090GTD7_MESPL</name>
<dbReference type="Gene3D" id="3.40.50.2300">
    <property type="match status" value="1"/>
</dbReference>
<evidence type="ECO:0000313" key="2">
    <source>
        <dbReference type="Proteomes" id="UP000046122"/>
    </source>
</evidence>
<protein>
    <submittedName>
        <fullName evidence="1">Putative Response regulator receiver</fullName>
    </submittedName>
</protein>
<dbReference type="Proteomes" id="UP000046122">
    <property type="component" value="Unassembled WGS sequence"/>
</dbReference>
<organism evidence="1 2">
    <name type="scientific">Mesorhizobium plurifarium</name>
    <dbReference type="NCBI Taxonomy" id="69974"/>
    <lineage>
        <taxon>Bacteria</taxon>
        <taxon>Pseudomonadati</taxon>
        <taxon>Pseudomonadota</taxon>
        <taxon>Alphaproteobacteria</taxon>
        <taxon>Hyphomicrobiales</taxon>
        <taxon>Phyllobacteriaceae</taxon>
        <taxon>Mesorhizobium</taxon>
    </lineage>
</organism>
<dbReference type="SUPFAM" id="SSF52172">
    <property type="entry name" value="CheY-like"/>
    <property type="match status" value="1"/>
</dbReference>
<sequence>MDHGQLKHRSIFIAMDDFSAALAAHEAFVHAGADVLYPVNSIEDTLDTIMSSALIDGAILAVSLQGEATFVAARHLVRRQIPFIFVVGHTTPEIPHEFNEIERIEAPVKPGALLDSMNALIQDR</sequence>